<protein>
    <submittedName>
        <fullName evidence="1">Uncharacterized protein</fullName>
    </submittedName>
</protein>
<gene>
    <name evidence="1" type="ORF">MSZNOR_0008</name>
</gene>
<keyword evidence="2" id="KW-1185">Reference proteome</keyword>
<accession>A0ABM9HVS6</accession>
<sequence>MLFLISMVESASGVSCSIPFEKAYYFTERYAVQYRAGRYLEASHTESLGMKRTSSVKENVSALADVIRAGVQSMPPRSNL</sequence>
<proteinExistence type="predicted"/>
<organism evidence="1 2">
    <name type="scientific">Methylocaldum szegediense</name>
    <dbReference type="NCBI Taxonomy" id="73780"/>
    <lineage>
        <taxon>Bacteria</taxon>
        <taxon>Pseudomonadati</taxon>
        <taxon>Pseudomonadota</taxon>
        <taxon>Gammaproteobacteria</taxon>
        <taxon>Methylococcales</taxon>
        <taxon>Methylococcaceae</taxon>
        <taxon>Methylocaldum</taxon>
    </lineage>
</organism>
<name>A0ABM9HVS6_9GAMM</name>
<evidence type="ECO:0000313" key="1">
    <source>
        <dbReference type="EMBL" id="CAI8716615.1"/>
    </source>
</evidence>
<dbReference type="EMBL" id="OX458333">
    <property type="protein sequence ID" value="CAI8716615.1"/>
    <property type="molecule type" value="Genomic_DNA"/>
</dbReference>
<reference evidence="1 2" key="1">
    <citation type="submission" date="2023-03" db="EMBL/GenBank/DDBJ databases">
        <authorList>
            <person name="Pearce D."/>
        </authorList>
    </citation>
    <scope>NUCLEOTIDE SEQUENCE [LARGE SCALE GENOMIC DNA]</scope>
    <source>
        <strain evidence="1">Msz</strain>
    </source>
</reference>
<dbReference type="Proteomes" id="UP001162030">
    <property type="component" value="Chromosome"/>
</dbReference>
<evidence type="ECO:0000313" key="2">
    <source>
        <dbReference type="Proteomes" id="UP001162030"/>
    </source>
</evidence>